<feature type="compositionally biased region" description="Basic and acidic residues" evidence="1">
    <location>
        <begin position="70"/>
        <end position="80"/>
    </location>
</feature>
<dbReference type="EMBL" id="KE525369">
    <property type="protein sequence ID" value="KFB52087.1"/>
    <property type="molecule type" value="Genomic_DNA"/>
</dbReference>
<protein>
    <submittedName>
        <fullName evidence="2 3">Acetoin dehydrogenase complex E1 component subunit beta</fullName>
    </submittedName>
</protein>
<organism evidence="2">
    <name type="scientific">Anopheles sinensis</name>
    <name type="common">Mosquito</name>
    <dbReference type="NCBI Taxonomy" id="74873"/>
    <lineage>
        <taxon>Eukaryota</taxon>
        <taxon>Metazoa</taxon>
        <taxon>Ecdysozoa</taxon>
        <taxon>Arthropoda</taxon>
        <taxon>Hexapoda</taxon>
        <taxon>Insecta</taxon>
        <taxon>Pterygota</taxon>
        <taxon>Neoptera</taxon>
        <taxon>Endopterygota</taxon>
        <taxon>Diptera</taxon>
        <taxon>Nematocera</taxon>
        <taxon>Culicoidea</taxon>
        <taxon>Culicidae</taxon>
        <taxon>Anophelinae</taxon>
        <taxon>Anopheles</taxon>
    </lineage>
</organism>
<dbReference type="Proteomes" id="UP000030765">
    <property type="component" value="Unassembled WGS sequence"/>
</dbReference>
<evidence type="ECO:0000313" key="2">
    <source>
        <dbReference type="EMBL" id="KFB52087.1"/>
    </source>
</evidence>
<sequence length="124" mass="13302">MKREKGSVCDCERSADLLVTIAVEASGGHCSHDSARTRCSYYTAHPFAPLYLAPSPPPPSVSAPHTPFAFREDVDKKSSDATKSQAKSRPDPVQILAGAKSASQRTGPEAVFCHTMLSRRAEEG</sequence>
<dbReference type="EnsemblMetazoa" id="ASIC020469-RA">
    <property type="protein sequence ID" value="ASIC020469-PA"/>
    <property type="gene ID" value="ASIC020469"/>
</dbReference>
<dbReference type="EMBL" id="ATLV01025072">
    <property type="status" value="NOT_ANNOTATED_CDS"/>
    <property type="molecule type" value="Genomic_DNA"/>
</dbReference>
<gene>
    <name evidence="2" type="ORF">ZHAS_00020469</name>
</gene>
<reference evidence="3" key="2">
    <citation type="submission" date="2020-05" db="UniProtKB">
        <authorList>
            <consortium name="EnsemblMetazoa"/>
        </authorList>
    </citation>
    <scope>IDENTIFICATION</scope>
</reference>
<keyword evidence="4" id="KW-1185">Reference proteome</keyword>
<reference evidence="2 4" key="1">
    <citation type="journal article" date="2014" name="BMC Genomics">
        <title>Genome sequence of Anopheles sinensis provides insight into genetics basis of mosquito competence for malaria parasites.</title>
        <authorList>
            <person name="Zhou D."/>
            <person name="Zhang D."/>
            <person name="Ding G."/>
            <person name="Shi L."/>
            <person name="Hou Q."/>
            <person name="Ye Y."/>
            <person name="Xu Y."/>
            <person name="Zhou H."/>
            <person name="Xiong C."/>
            <person name="Li S."/>
            <person name="Yu J."/>
            <person name="Hong S."/>
            <person name="Yu X."/>
            <person name="Zou P."/>
            <person name="Chen C."/>
            <person name="Chang X."/>
            <person name="Wang W."/>
            <person name="Lv Y."/>
            <person name="Sun Y."/>
            <person name="Ma L."/>
            <person name="Shen B."/>
            <person name="Zhu C."/>
        </authorList>
    </citation>
    <scope>NUCLEOTIDE SEQUENCE [LARGE SCALE GENOMIC DNA]</scope>
</reference>
<name>A0A084WPE3_ANOSI</name>
<dbReference type="VEuPathDB" id="VectorBase:ASIC020469"/>
<accession>A0A084WPE3</accession>
<dbReference type="AlphaFoldDB" id="A0A084WPE3"/>
<evidence type="ECO:0000313" key="4">
    <source>
        <dbReference type="Proteomes" id="UP000030765"/>
    </source>
</evidence>
<evidence type="ECO:0000256" key="1">
    <source>
        <dbReference type="SAM" id="MobiDB-lite"/>
    </source>
</evidence>
<proteinExistence type="predicted"/>
<evidence type="ECO:0000313" key="3">
    <source>
        <dbReference type="EnsemblMetazoa" id="ASIC020469-PA"/>
    </source>
</evidence>
<feature type="region of interest" description="Disordered" evidence="1">
    <location>
        <begin position="53"/>
        <end position="110"/>
    </location>
</feature>